<dbReference type="RefSeq" id="WP_338266645.1">
    <property type="nucleotide sequence ID" value="NZ_AP027271.1"/>
</dbReference>
<keyword evidence="2" id="KW-1185">Reference proteome</keyword>
<evidence type="ECO:0008006" key="3">
    <source>
        <dbReference type="Google" id="ProtNLM"/>
    </source>
</evidence>
<gene>
    <name evidence="1" type="ORF">MACH16_14400</name>
</gene>
<reference evidence="1 2" key="1">
    <citation type="submission" date="2023-01" db="EMBL/GenBank/DDBJ databases">
        <title>Complete genome sequence of Marinomonas pontica strain 200518_36.</title>
        <authorList>
            <person name="Ueki S."/>
            <person name="Gajardo G."/>
            <person name="Maruyama F."/>
        </authorList>
    </citation>
    <scope>NUCLEOTIDE SEQUENCE [LARGE SCALE GENOMIC DNA]</scope>
    <source>
        <strain evidence="1 2">200518_36</strain>
    </source>
</reference>
<dbReference type="Proteomes" id="UP001307608">
    <property type="component" value="Chromosome"/>
</dbReference>
<dbReference type="Pfam" id="PF02597">
    <property type="entry name" value="ThiS"/>
    <property type="match status" value="1"/>
</dbReference>
<sequence>MTSIKVVFFASLKDGVGMSDCIIDADLPISIAELKAVLADHLDNGQILLKDGVQSSVDFEFTRDSDLVTAGVREVAFFPPVTGG</sequence>
<evidence type="ECO:0000313" key="2">
    <source>
        <dbReference type="Proteomes" id="UP001307608"/>
    </source>
</evidence>
<evidence type="ECO:0000313" key="1">
    <source>
        <dbReference type="EMBL" id="BDX02692.1"/>
    </source>
</evidence>
<proteinExistence type="predicted"/>
<dbReference type="Gene3D" id="3.10.20.30">
    <property type="match status" value="1"/>
</dbReference>
<protein>
    <recommendedName>
        <fullName evidence="3">MoaD/ThiS family protein</fullName>
    </recommendedName>
</protein>
<name>A0ABN6WMD5_9GAMM</name>
<dbReference type="InterPro" id="IPR012675">
    <property type="entry name" value="Beta-grasp_dom_sf"/>
</dbReference>
<organism evidence="1 2">
    <name type="scientific">Marinomonas pontica</name>
    <dbReference type="NCBI Taxonomy" id="264739"/>
    <lineage>
        <taxon>Bacteria</taxon>
        <taxon>Pseudomonadati</taxon>
        <taxon>Pseudomonadota</taxon>
        <taxon>Gammaproteobacteria</taxon>
        <taxon>Oceanospirillales</taxon>
        <taxon>Oceanospirillaceae</taxon>
        <taxon>Marinomonas</taxon>
    </lineage>
</organism>
<dbReference type="InterPro" id="IPR003749">
    <property type="entry name" value="ThiS/MoaD-like"/>
</dbReference>
<dbReference type="EMBL" id="AP027271">
    <property type="protein sequence ID" value="BDX02692.1"/>
    <property type="molecule type" value="Genomic_DNA"/>
</dbReference>
<dbReference type="InterPro" id="IPR016155">
    <property type="entry name" value="Mopterin_synth/thiamin_S_b"/>
</dbReference>
<dbReference type="SUPFAM" id="SSF54285">
    <property type="entry name" value="MoaD/ThiS"/>
    <property type="match status" value="1"/>
</dbReference>
<accession>A0ABN6WMD5</accession>